<evidence type="ECO:0000256" key="3">
    <source>
        <dbReference type="ARBA" id="ARBA00022679"/>
    </source>
</evidence>
<dbReference type="CDD" id="cd00761">
    <property type="entry name" value="Glyco_tranf_GTA_type"/>
    <property type="match status" value="1"/>
</dbReference>
<evidence type="ECO:0000259" key="4">
    <source>
        <dbReference type="Pfam" id="PF00535"/>
    </source>
</evidence>
<dbReference type="Proteomes" id="UP001272940">
    <property type="component" value="Unassembled WGS sequence"/>
</dbReference>
<dbReference type="PANTHER" id="PTHR43685:SF5">
    <property type="entry name" value="GLYCOSYLTRANSFERASE EPSE-RELATED"/>
    <property type="match status" value="1"/>
</dbReference>
<feature type="domain" description="Glycosyltransferase 2-like" evidence="4">
    <location>
        <begin position="70"/>
        <end position="199"/>
    </location>
</feature>
<dbReference type="InterPro" id="IPR050834">
    <property type="entry name" value="Glycosyltransf_2"/>
</dbReference>
<dbReference type="InterPro" id="IPR029044">
    <property type="entry name" value="Nucleotide-diphossugar_trans"/>
</dbReference>
<dbReference type="SUPFAM" id="SSF53448">
    <property type="entry name" value="Nucleotide-diphospho-sugar transferases"/>
    <property type="match status" value="1"/>
</dbReference>
<comment type="caution">
    <text evidence="5">The sequence shown here is derived from an EMBL/GenBank/DDBJ whole genome shotgun (WGS) entry which is preliminary data.</text>
</comment>
<keyword evidence="3" id="KW-0808">Transferase</keyword>
<dbReference type="EMBL" id="JAMYEC010000011">
    <property type="protein sequence ID" value="MDX2336151.1"/>
    <property type="molecule type" value="Genomic_DNA"/>
</dbReference>
<accession>A0ABU4KTE3</accession>
<sequence length="406" mass="44183">MQALGLPIACAQPSIGTTLESSTRCGLDATFLPEAGLAIDIPVGNGELIEMLPPEPTPLRDRPSPSRVAIIIPYYQRDGGILARALRSIAGQALNDAVLAIIVVDDTSPASPADDIASVALPSHIDLHLLRQPNAGPAAARNAGLHFAEGLDVQYVAFLDSDDEWTADHLQTAIRCLEAGADFYFCDNIRFGPNGRDPEIGFERTWPDRAATSEIKALDADRHTFIMPARTAFNAFITSYPGQTSTVVFVSAHYRGARFDETLRGAGEDHLLWLEMIERGTAVAFSTCANVVCGVGVNLYFSATGWDNPATVSRYGFLSLLYSRILNSFALLPDQAGEVLKRRDAALSLYAYLAVRNRLRGQAPDKRLLAEIVKATPFGLVRLMYLALAVTRRSREDRLRLAQLIS</sequence>
<protein>
    <submittedName>
        <fullName evidence="5">Glycosyltransferase</fullName>
    </submittedName>
</protein>
<keyword evidence="2" id="KW-0328">Glycosyltransferase</keyword>
<evidence type="ECO:0000256" key="1">
    <source>
        <dbReference type="ARBA" id="ARBA00006739"/>
    </source>
</evidence>
<dbReference type="Gene3D" id="3.90.550.10">
    <property type="entry name" value="Spore Coat Polysaccharide Biosynthesis Protein SpsA, Chain A"/>
    <property type="match status" value="1"/>
</dbReference>
<dbReference type="PANTHER" id="PTHR43685">
    <property type="entry name" value="GLYCOSYLTRANSFERASE"/>
    <property type="match status" value="1"/>
</dbReference>
<reference evidence="5 6" key="1">
    <citation type="journal article" date="2023" name="FEMS Microbes">
        <title>Whole genomes of deep-sea sponge-associated bacteria exhibit high novel natural product potential.</title>
        <authorList>
            <person name="Hesketh-Best P.J."/>
            <person name="January G.G."/>
            <person name="Koch M.J."/>
            <person name="Warburton P.J."/>
            <person name="Howell K.L."/>
            <person name="Upton M."/>
        </authorList>
    </citation>
    <scope>NUCLEOTIDE SEQUENCE [LARGE SCALE GENOMIC DNA]</scope>
    <source>
        <strain evidence="5 6">PC206-O</strain>
    </source>
</reference>
<dbReference type="Pfam" id="PF00535">
    <property type="entry name" value="Glycos_transf_2"/>
    <property type="match status" value="1"/>
</dbReference>
<organism evidence="5 6">
    <name type="scientific">Brevundimonas vesicularis</name>
    <name type="common">Pseudomonas vesicularis</name>
    <dbReference type="NCBI Taxonomy" id="41276"/>
    <lineage>
        <taxon>Bacteria</taxon>
        <taxon>Pseudomonadati</taxon>
        <taxon>Pseudomonadota</taxon>
        <taxon>Alphaproteobacteria</taxon>
        <taxon>Caulobacterales</taxon>
        <taxon>Caulobacteraceae</taxon>
        <taxon>Brevundimonas</taxon>
    </lineage>
</organism>
<name>A0ABU4KTE3_BREVE</name>
<gene>
    <name evidence="5" type="ORF">NJD11_14520</name>
</gene>
<keyword evidence="6" id="KW-1185">Reference proteome</keyword>
<proteinExistence type="inferred from homology"/>
<evidence type="ECO:0000313" key="6">
    <source>
        <dbReference type="Proteomes" id="UP001272940"/>
    </source>
</evidence>
<comment type="similarity">
    <text evidence="1">Belongs to the glycosyltransferase 2 family.</text>
</comment>
<dbReference type="RefSeq" id="WP_157076456.1">
    <property type="nucleotide sequence ID" value="NZ_JAMYEC010000011.1"/>
</dbReference>
<evidence type="ECO:0000313" key="5">
    <source>
        <dbReference type="EMBL" id="MDX2336151.1"/>
    </source>
</evidence>
<dbReference type="InterPro" id="IPR001173">
    <property type="entry name" value="Glyco_trans_2-like"/>
</dbReference>
<evidence type="ECO:0000256" key="2">
    <source>
        <dbReference type="ARBA" id="ARBA00022676"/>
    </source>
</evidence>